<dbReference type="GeneID" id="108875754"/>
<keyword evidence="4" id="KW-1133">Transmembrane helix</keyword>
<dbReference type="SUPFAM" id="SSF48726">
    <property type="entry name" value="Immunoglobulin"/>
    <property type="match status" value="1"/>
</dbReference>
<dbReference type="GO" id="GO:0005886">
    <property type="term" value="C:plasma membrane"/>
    <property type="evidence" value="ECO:0007669"/>
    <property type="project" value="TreeGrafter"/>
</dbReference>
<evidence type="ECO:0000256" key="1">
    <source>
        <dbReference type="ARBA" id="ARBA00004370"/>
    </source>
</evidence>
<dbReference type="Gene3D" id="2.60.40.10">
    <property type="entry name" value="Immunoglobulins"/>
    <property type="match status" value="1"/>
</dbReference>
<dbReference type="Proteomes" id="UP000694890">
    <property type="component" value="Linkage group LG5"/>
</dbReference>
<evidence type="ECO:0000259" key="5">
    <source>
        <dbReference type="Pfam" id="PF07686"/>
    </source>
</evidence>
<proteinExistence type="predicted"/>
<dbReference type="PANTHER" id="PTHR11860">
    <property type="entry name" value="POLYMERIC-IMMUNOGLOBULIN RECEPTOR"/>
    <property type="match status" value="1"/>
</dbReference>
<dbReference type="RefSeq" id="XP_018520383.2">
    <property type="nucleotide sequence ID" value="XM_018664867.2"/>
</dbReference>
<sequence length="358" mass="39842">MFCSLFAVFVMIKIYIYSCLLSALTLVEMQTLNIIGHVGKRVSFVCSDWNAWTNVKSNVKYLCISPCKADKHIIIKAESGRTKRKDRIELINRGQDLFVSITHLQMSDSKKYFCGVERTGPDLLREVNLKVTDGPRTTVKTVTVDSTVSFTDMSSSTMSSGSSDILTDTFVSYTTLSRTTLATTTAPGSVPYLIIGFIVMIIILMALLKIMMKMKKQEMSGADWPQEETGGDVEYDEIRTEDFQTESPLVAVTTVHFSPDTDPDSLYANCSYHQDTELAAEWGKYSKDISLNSSYSSEVNPRGACGESSFTDPQSDLVYSVAQLPKQPTEPTANSELNQYESIENDSVYFLAQKSQVT</sequence>
<dbReference type="InterPro" id="IPR013783">
    <property type="entry name" value="Ig-like_fold"/>
</dbReference>
<dbReference type="GO" id="GO:0004888">
    <property type="term" value="F:transmembrane signaling receptor activity"/>
    <property type="evidence" value="ECO:0007669"/>
    <property type="project" value="TreeGrafter"/>
</dbReference>
<dbReference type="PANTHER" id="PTHR11860:SF87">
    <property type="entry name" value="CMRF35-LIKE MOLECULE 8"/>
    <property type="match status" value="1"/>
</dbReference>
<keyword evidence="2 4" id="KW-0812">Transmembrane</keyword>
<feature type="transmembrane region" description="Helical" evidence="4">
    <location>
        <begin position="190"/>
        <end position="210"/>
    </location>
</feature>
<evidence type="ECO:0000256" key="3">
    <source>
        <dbReference type="ARBA" id="ARBA00023136"/>
    </source>
</evidence>
<dbReference type="InterPro" id="IPR036179">
    <property type="entry name" value="Ig-like_dom_sf"/>
</dbReference>
<evidence type="ECO:0000313" key="6">
    <source>
        <dbReference type="Proteomes" id="UP000694890"/>
    </source>
</evidence>
<accession>A0AAJ7LFF0</accession>
<organism evidence="6 7">
    <name type="scientific">Lates calcarifer</name>
    <name type="common">Barramundi</name>
    <name type="synonym">Holocentrus calcarifer</name>
    <dbReference type="NCBI Taxonomy" id="8187"/>
    <lineage>
        <taxon>Eukaryota</taxon>
        <taxon>Metazoa</taxon>
        <taxon>Chordata</taxon>
        <taxon>Craniata</taxon>
        <taxon>Vertebrata</taxon>
        <taxon>Euteleostomi</taxon>
        <taxon>Actinopterygii</taxon>
        <taxon>Neopterygii</taxon>
        <taxon>Teleostei</taxon>
        <taxon>Neoteleostei</taxon>
        <taxon>Acanthomorphata</taxon>
        <taxon>Carangaria</taxon>
        <taxon>Carangaria incertae sedis</taxon>
        <taxon>Centropomidae</taxon>
        <taxon>Lates</taxon>
    </lineage>
</organism>
<dbReference type="InterPro" id="IPR013106">
    <property type="entry name" value="Ig_V-set"/>
</dbReference>
<gene>
    <name evidence="7" type="primary">LOC108875754</name>
</gene>
<dbReference type="Pfam" id="PF07686">
    <property type="entry name" value="V-set"/>
    <property type="match status" value="1"/>
</dbReference>
<evidence type="ECO:0000256" key="2">
    <source>
        <dbReference type="ARBA" id="ARBA00022692"/>
    </source>
</evidence>
<evidence type="ECO:0000256" key="4">
    <source>
        <dbReference type="SAM" id="Phobius"/>
    </source>
</evidence>
<keyword evidence="3 4" id="KW-0472">Membrane</keyword>
<dbReference type="AlphaFoldDB" id="A0AAJ7LFF0"/>
<dbReference type="KEGG" id="lcf:108875754"/>
<evidence type="ECO:0000313" key="7">
    <source>
        <dbReference type="RefSeq" id="XP_018520383.2"/>
    </source>
</evidence>
<name>A0AAJ7LFF0_LATCA</name>
<reference evidence="7" key="1">
    <citation type="submission" date="2025-08" db="UniProtKB">
        <authorList>
            <consortium name="RefSeq"/>
        </authorList>
    </citation>
    <scope>IDENTIFICATION</scope>
    <source>
        <tissue evidence="7">Brain</tissue>
    </source>
</reference>
<dbReference type="InterPro" id="IPR050671">
    <property type="entry name" value="CD300_family_receptors"/>
</dbReference>
<feature type="domain" description="Immunoglobulin V-set" evidence="5">
    <location>
        <begin position="35"/>
        <end position="131"/>
    </location>
</feature>
<protein>
    <submittedName>
        <fullName evidence="7">Uncharacterized protein LOC108875754</fullName>
    </submittedName>
</protein>
<feature type="transmembrane region" description="Helical" evidence="4">
    <location>
        <begin position="5"/>
        <end position="27"/>
    </location>
</feature>
<comment type="subcellular location">
    <subcellularLocation>
        <location evidence="1">Membrane</location>
    </subcellularLocation>
</comment>